<feature type="domain" description="Reverse transcriptase Ty1/copia-type" evidence="4">
    <location>
        <begin position="916"/>
        <end position="1067"/>
    </location>
</feature>
<organism evidence="7">
    <name type="scientific">Tanacetum cinerariifolium</name>
    <name type="common">Dalmatian daisy</name>
    <name type="synonym">Chrysanthemum cinerariifolium</name>
    <dbReference type="NCBI Taxonomy" id="118510"/>
    <lineage>
        <taxon>Eukaryota</taxon>
        <taxon>Viridiplantae</taxon>
        <taxon>Streptophyta</taxon>
        <taxon>Embryophyta</taxon>
        <taxon>Tracheophyta</taxon>
        <taxon>Spermatophyta</taxon>
        <taxon>Magnoliopsida</taxon>
        <taxon>eudicotyledons</taxon>
        <taxon>Gunneridae</taxon>
        <taxon>Pentapetalae</taxon>
        <taxon>asterids</taxon>
        <taxon>campanulids</taxon>
        <taxon>Asterales</taxon>
        <taxon>Asteraceae</taxon>
        <taxon>Asteroideae</taxon>
        <taxon>Anthemideae</taxon>
        <taxon>Anthemidinae</taxon>
        <taxon>Tanacetum</taxon>
    </lineage>
</organism>
<dbReference type="Pfam" id="PF22936">
    <property type="entry name" value="Pol_BBD"/>
    <property type="match status" value="1"/>
</dbReference>
<feature type="compositionally biased region" description="Basic and acidic residues" evidence="3">
    <location>
        <begin position="749"/>
        <end position="764"/>
    </location>
</feature>
<evidence type="ECO:0000256" key="2">
    <source>
        <dbReference type="SAM" id="Coils"/>
    </source>
</evidence>
<feature type="domain" description="Retrovirus-related Pol polyprotein from transposon TNT 1-94-like beta-barrel" evidence="6">
    <location>
        <begin position="519"/>
        <end position="591"/>
    </location>
</feature>
<protein>
    <submittedName>
        <fullName evidence="7">Putative ribonuclease H-like domain-containing protein</fullName>
    </submittedName>
</protein>
<accession>A0A6L2J9I9</accession>
<dbReference type="GO" id="GO:0004190">
    <property type="term" value="F:aspartic-type endopeptidase activity"/>
    <property type="evidence" value="ECO:0007669"/>
    <property type="project" value="UniProtKB-KW"/>
</dbReference>
<proteinExistence type="predicted"/>
<dbReference type="PANTHER" id="PTHR11439:SF495">
    <property type="entry name" value="REVERSE TRANSCRIPTASE, RNA-DEPENDENT DNA POLYMERASE-RELATED"/>
    <property type="match status" value="1"/>
</dbReference>
<feature type="compositionally biased region" description="Pro residues" evidence="3">
    <location>
        <begin position="1145"/>
        <end position="1155"/>
    </location>
</feature>
<feature type="compositionally biased region" description="Polar residues" evidence="3">
    <location>
        <begin position="1159"/>
        <end position="1173"/>
    </location>
</feature>
<dbReference type="SUPFAM" id="SSF56672">
    <property type="entry name" value="DNA/RNA polymerases"/>
    <property type="match status" value="1"/>
</dbReference>
<name>A0A6L2J9I9_TANCI</name>
<dbReference type="Pfam" id="PF07727">
    <property type="entry name" value="RVT_2"/>
    <property type="match status" value="1"/>
</dbReference>
<dbReference type="EMBL" id="BKCJ010000474">
    <property type="protein sequence ID" value="GEU33529.1"/>
    <property type="molecule type" value="Genomic_DNA"/>
</dbReference>
<feature type="domain" description="GAG-pre-integrase" evidence="5">
    <location>
        <begin position="627"/>
        <end position="676"/>
    </location>
</feature>
<dbReference type="InterPro" id="IPR043502">
    <property type="entry name" value="DNA/RNA_pol_sf"/>
</dbReference>
<keyword evidence="1" id="KW-0645">Protease</keyword>
<dbReference type="InterPro" id="IPR025724">
    <property type="entry name" value="GAG-pre-integrase_dom"/>
</dbReference>
<sequence>MESLSPHVVFAAKLPILNPNEFDLWKIRIEQYFLMTDYSLWEVILNGDSPIPTRVIDGVVQPVAPTIVEQRLDRKNELKARGTLLMASPDKHRLKFNIHKDAKSLMEAIEKRFGGNKETKKVQKTLLKQQYENFTGTISVVTSVSAASTKVPATALLNVDTLSDDVITPYLLVNLTRTRRNLGANGTTSIGFDMSNVECYNCHRRGHFASESYDWSFQAEEEPKNYALMAFTSSSSSNSDNEVASYSKACTKDYATLQSHYDKLTNDLRKSQFNDLSYKIGLESVESRLVIYQQNKTVFEEDIKLLKLNVMLRDNALVELRKKFQKAEQERDELKLKLENFQTSSKKLSQLLASQITDKTCLGYDNHVFNSTVFDSDELISSESDVSMPTSLVYDRYKSGEGYHAVPPPYTGTFMPLKPDLVFHDAPTVNETVSTAFNVEPSTTKPNKDLSQPSVKPVEHHIPAETLRKDILKSRGHRHSWNRKACFVCKSLTHLIKDCDYYDKKMVKKPHALKDKGVINSGCLRHMTGNISYLSDFEEINEGYVAFGANPKGGKIIGKGKIRIGKLDFDDVYFVKELKFNLFSVLHMYDKKNSVLFTNTECIILSSDFKLPNEKHVLLSVPTENNMYNVDLKKIVPSGDLTCLFAKAILDKSTLWHRRLGHINFKTMTKLVKGFMRPFGCPVTILNTLDPLGKFDGKADEGFLSMNYQPVVVGNQPNSSADLQNADADTTFKVKEPKSEVHVSPSSSDKTKKHDDKTKREAKGKSYVELSTGVRNLIEEFEDFFDNSISGVNDASTSVTTVGQIQLTALTLLYPNDLDMPALEDITSYDDEEDVGAEADISNLETNIIVSPIPITRVHKDHPVTQIIGDLSSAPQTKSMTRMVKEQGGVTQINNDDFYTCMFACFLSQEEPKREEGIDYEEVFALVARIEAIRLFLAYASFMGFMVYQMDVKSTFLYGTIKEEVYFCQPIGFEYPDYPDKVYKVVKALYGLHQAPRAWYETLANYLLENGFQRGKIDQTLFIKKQKGDILLVQVYVDDIIFRSTNKDLCKVFEKLMKDKFQMSSMVKRIFRYLKGKPHLGWWYPKDSLFNLVAYSDSDYAGASLDRKSTTGGCQFLGAMDSKSVAGLWQVPDDVVDVVDTDVEPTPPSPTPATSPPTQQELIPSSLQVESTLPPSPHQSPIALPSSPPPQQQPSYDAIISIDLLNQLLETCATLTKKVSDLEQDKIAQSIEITKLKQRVRKLEKKRKLKASGGRKIAELDADEDATLEEVVAKDDEAEPAELKEVIEVVTTAKLMTEVVTAAATTITAAPMPKASAARRRKGVVIRDPEEIATLSVIVRYEPKSNDKGKGILVEEPKPLKKQAQIEQDEAYAIELEAELNANIN</sequence>
<dbReference type="InterPro" id="IPR054722">
    <property type="entry name" value="PolX-like_BBD"/>
</dbReference>
<evidence type="ECO:0000313" key="7">
    <source>
        <dbReference type="EMBL" id="GEU33529.1"/>
    </source>
</evidence>
<keyword evidence="1" id="KW-0064">Aspartyl protease</keyword>
<dbReference type="PANTHER" id="PTHR11439">
    <property type="entry name" value="GAG-POL-RELATED RETROTRANSPOSON"/>
    <property type="match status" value="1"/>
</dbReference>
<feature type="region of interest" description="Disordered" evidence="3">
    <location>
        <begin position="735"/>
        <end position="764"/>
    </location>
</feature>
<evidence type="ECO:0000259" key="6">
    <source>
        <dbReference type="Pfam" id="PF22936"/>
    </source>
</evidence>
<reference evidence="7" key="1">
    <citation type="journal article" date="2019" name="Sci. Rep.">
        <title>Draft genome of Tanacetum cinerariifolium, the natural source of mosquito coil.</title>
        <authorList>
            <person name="Yamashiro T."/>
            <person name="Shiraishi A."/>
            <person name="Satake H."/>
            <person name="Nakayama K."/>
        </authorList>
    </citation>
    <scope>NUCLEOTIDE SEQUENCE</scope>
</reference>
<evidence type="ECO:0000256" key="1">
    <source>
        <dbReference type="ARBA" id="ARBA00022750"/>
    </source>
</evidence>
<feature type="region of interest" description="Disordered" evidence="3">
    <location>
        <begin position="1139"/>
        <end position="1195"/>
    </location>
</feature>
<dbReference type="Pfam" id="PF13976">
    <property type="entry name" value="gag_pre-integrs"/>
    <property type="match status" value="1"/>
</dbReference>
<keyword evidence="1" id="KW-0378">Hydrolase</keyword>
<comment type="caution">
    <text evidence="7">The sequence shown here is derived from an EMBL/GenBank/DDBJ whole genome shotgun (WGS) entry which is preliminary data.</text>
</comment>
<evidence type="ECO:0000256" key="3">
    <source>
        <dbReference type="SAM" id="MobiDB-lite"/>
    </source>
</evidence>
<evidence type="ECO:0000259" key="5">
    <source>
        <dbReference type="Pfam" id="PF13976"/>
    </source>
</evidence>
<feature type="coiled-coil region" evidence="2">
    <location>
        <begin position="317"/>
        <end position="351"/>
    </location>
</feature>
<feature type="coiled-coil region" evidence="2">
    <location>
        <begin position="1205"/>
        <end position="1246"/>
    </location>
</feature>
<evidence type="ECO:0000259" key="4">
    <source>
        <dbReference type="Pfam" id="PF07727"/>
    </source>
</evidence>
<keyword evidence="2" id="KW-0175">Coiled coil</keyword>
<dbReference type="InterPro" id="IPR013103">
    <property type="entry name" value="RVT_2"/>
</dbReference>
<gene>
    <name evidence="7" type="ORF">Tci_005507</name>
</gene>